<dbReference type="STRING" id="5078.A0A135LWE4"/>
<dbReference type="OMA" id="WACHKIS"/>
<proteinExistence type="predicted"/>
<feature type="region of interest" description="Disordered" evidence="1">
    <location>
        <begin position="1"/>
        <end position="22"/>
    </location>
</feature>
<name>A0A135LWE4_PENPA</name>
<dbReference type="GeneID" id="63703355"/>
<feature type="region of interest" description="Disordered" evidence="1">
    <location>
        <begin position="71"/>
        <end position="92"/>
    </location>
</feature>
<sequence length="92" mass="10060">MAPKEPTKGGKRSSKPKEPRESELKKLLLLLWDCHKASGAQIAVPAVAKHFGINHNAARLRVSRLKKKLNKIEASTKSGGQDKGEDSDKNGF</sequence>
<evidence type="ECO:0000256" key="1">
    <source>
        <dbReference type="SAM" id="MobiDB-lite"/>
    </source>
</evidence>
<dbReference type="InterPro" id="IPR054505">
    <property type="entry name" value="Myb_DNA-bind_8"/>
</dbReference>
<feature type="domain" description="Myb-like DNA-binding" evidence="2">
    <location>
        <begin position="28"/>
        <end position="70"/>
    </location>
</feature>
<comment type="caution">
    <text evidence="3">The sequence shown here is derived from an EMBL/GenBank/DDBJ whole genome shotgun (WGS) entry which is preliminary data.</text>
</comment>
<evidence type="ECO:0000259" key="2">
    <source>
        <dbReference type="Pfam" id="PF22980"/>
    </source>
</evidence>
<dbReference type="Proteomes" id="UP000070168">
    <property type="component" value="Unassembled WGS sequence"/>
</dbReference>
<accession>A0A135LWE4</accession>
<dbReference type="EMBL" id="LHQR01000014">
    <property type="protein sequence ID" value="KXG53292.1"/>
    <property type="molecule type" value="Genomic_DNA"/>
</dbReference>
<dbReference type="Pfam" id="PF22980">
    <property type="entry name" value="Myb_DNA-bind_8"/>
    <property type="match status" value="1"/>
</dbReference>
<evidence type="ECO:0000313" key="3">
    <source>
        <dbReference type="EMBL" id="KXG53292.1"/>
    </source>
</evidence>
<dbReference type="OrthoDB" id="3944408at2759"/>
<dbReference type="RefSeq" id="XP_040651827.1">
    <property type="nucleotide sequence ID" value="XM_040788055.1"/>
</dbReference>
<evidence type="ECO:0000313" key="4">
    <source>
        <dbReference type="Proteomes" id="UP000070168"/>
    </source>
</evidence>
<keyword evidence="4" id="KW-1185">Reference proteome</keyword>
<organism evidence="3 4">
    <name type="scientific">Penicillium patulum</name>
    <name type="common">Penicillium griseofulvum</name>
    <dbReference type="NCBI Taxonomy" id="5078"/>
    <lineage>
        <taxon>Eukaryota</taxon>
        <taxon>Fungi</taxon>
        <taxon>Dikarya</taxon>
        <taxon>Ascomycota</taxon>
        <taxon>Pezizomycotina</taxon>
        <taxon>Eurotiomycetes</taxon>
        <taxon>Eurotiomycetidae</taxon>
        <taxon>Eurotiales</taxon>
        <taxon>Aspergillaceae</taxon>
        <taxon>Penicillium</taxon>
    </lineage>
</organism>
<gene>
    <name evidence="3" type="ORF">PGRI_003420</name>
</gene>
<reference evidence="3 4" key="1">
    <citation type="journal article" date="2016" name="BMC Genomics">
        <title>Genome sequencing and secondary metabolism of the postharvest pathogen Penicillium griseofulvum.</title>
        <authorList>
            <person name="Banani H."/>
            <person name="Marcet-Houben M."/>
            <person name="Ballester A.R."/>
            <person name="Abbruscato P."/>
            <person name="Gonzalez-Candelas L."/>
            <person name="Gabaldon T."/>
            <person name="Spadaro D."/>
        </authorList>
    </citation>
    <scope>NUCLEOTIDE SEQUENCE [LARGE SCALE GENOMIC DNA]</scope>
    <source>
        <strain evidence="3 4">PG3</strain>
    </source>
</reference>
<protein>
    <recommendedName>
        <fullName evidence="2">Myb-like DNA-binding domain-containing protein</fullName>
    </recommendedName>
</protein>
<dbReference type="AlphaFoldDB" id="A0A135LWE4"/>
<feature type="compositionally biased region" description="Basic and acidic residues" evidence="1">
    <location>
        <begin position="80"/>
        <end position="92"/>
    </location>
</feature>